<protein>
    <submittedName>
        <fullName evidence="2">Uncharacterized protein</fullName>
    </submittedName>
</protein>
<evidence type="ECO:0000313" key="3">
    <source>
        <dbReference type="Proteomes" id="UP001217089"/>
    </source>
</evidence>
<keyword evidence="3" id="KW-1185">Reference proteome</keyword>
<accession>A0ABQ9F734</accession>
<dbReference type="Proteomes" id="UP001217089">
    <property type="component" value="Unassembled WGS sequence"/>
</dbReference>
<comment type="caution">
    <text evidence="2">The sequence shown here is derived from an EMBL/GenBank/DDBJ whole genome shotgun (WGS) entry which is preliminary data.</text>
</comment>
<feature type="compositionally biased region" description="Polar residues" evidence="1">
    <location>
        <begin position="47"/>
        <end position="72"/>
    </location>
</feature>
<name>A0ABQ9F734_TEGGR</name>
<sequence length="139" mass="14919">MVSTSIDEESRIYTISDATTYYPPHIKNYGAGIANQGFDKSNDIQTRDSFANEQEMTSEKSSQSSNAKQPNTAEKEQENVSGGGSSSIPDGGWGWVVCLCSIMSQGAAIGIMNLFGVIFVQIIKEFGEGDPSASFKACK</sequence>
<evidence type="ECO:0000256" key="1">
    <source>
        <dbReference type="SAM" id="MobiDB-lite"/>
    </source>
</evidence>
<feature type="region of interest" description="Disordered" evidence="1">
    <location>
        <begin position="37"/>
        <end position="90"/>
    </location>
</feature>
<dbReference type="EMBL" id="JARBDR010000496">
    <property type="protein sequence ID" value="KAJ8311682.1"/>
    <property type="molecule type" value="Genomic_DNA"/>
</dbReference>
<reference evidence="2 3" key="1">
    <citation type="submission" date="2022-12" db="EMBL/GenBank/DDBJ databases">
        <title>Chromosome-level genome of Tegillarca granosa.</title>
        <authorList>
            <person name="Kim J."/>
        </authorList>
    </citation>
    <scope>NUCLEOTIDE SEQUENCE [LARGE SCALE GENOMIC DNA]</scope>
    <source>
        <strain evidence="2">Teg-2019</strain>
        <tissue evidence="2">Adductor muscle</tissue>
    </source>
</reference>
<evidence type="ECO:0000313" key="2">
    <source>
        <dbReference type="EMBL" id="KAJ8311682.1"/>
    </source>
</evidence>
<gene>
    <name evidence="2" type="ORF">KUTeg_011037</name>
</gene>
<organism evidence="2 3">
    <name type="scientific">Tegillarca granosa</name>
    <name type="common">Malaysian cockle</name>
    <name type="synonym">Anadara granosa</name>
    <dbReference type="NCBI Taxonomy" id="220873"/>
    <lineage>
        <taxon>Eukaryota</taxon>
        <taxon>Metazoa</taxon>
        <taxon>Spiralia</taxon>
        <taxon>Lophotrochozoa</taxon>
        <taxon>Mollusca</taxon>
        <taxon>Bivalvia</taxon>
        <taxon>Autobranchia</taxon>
        <taxon>Pteriomorphia</taxon>
        <taxon>Arcoida</taxon>
        <taxon>Arcoidea</taxon>
        <taxon>Arcidae</taxon>
        <taxon>Tegillarca</taxon>
    </lineage>
</organism>
<proteinExistence type="predicted"/>